<dbReference type="EMBL" id="JXJN01008294">
    <property type="status" value="NOT_ANNOTATED_CDS"/>
    <property type="molecule type" value="Genomic_DNA"/>
</dbReference>
<organism evidence="1 2">
    <name type="scientific">Glossina palpalis gambiensis</name>
    <dbReference type="NCBI Taxonomy" id="67801"/>
    <lineage>
        <taxon>Eukaryota</taxon>
        <taxon>Metazoa</taxon>
        <taxon>Ecdysozoa</taxon>
        <taxon>Arthropoda</taxon>
        <taxon>Hexapoda</taxon>
        <taxon>Insecta</taxon>
        <taxon>Pterygota</taxon>
        <taxon>Neoptera</taxon>
        <taxon>Endopterygota</taxon>
        <taxon>Diptera</taxon>
        <taxon>Brachycera</taxon>
        <taxon>Muscomorpha</taxon>
        <taxon>Hippoboscoidea</taxon>
        <taxon>Glossinidae</taxon>
        <taxon>Glossina</taxon>
    </lineage>
</organism>
<dbReference type="AlphaFoldDB" id="A0A1B0B4F8"/>
<protein>
    <submittedName>
        <fullName evidence="1">Uncharacterized protein</fullName>
    </submittedName>
</protein>
<dbReference type="VEuPathDB" id="VectorBase:GPPI018490"/>
<evidence type="ECO:0000313" key="2">
    <source>
        <dbReference type="Proteomes" id="UP000092460"/>
    </source>
</evidence>
<reference evidence="2" key="1">
    <citation type="submission" date="2015-01" db="EMBL/GenBank/DDBJ databases">
        <authorList>
            <person name="Aksoy S."/>
            <person name="Warren W."/>
            <person name="Wilson R.K."/>
        </authorList>
    </citation>
    <scope>NUCLEOTIDE SEQUENCE [LARGE SCALE GENOMIC DNA]</scope>
    <source>
        <strain evidence="2">IAEA</strain>
    </source>
</reference>
<evidence type="ECO:0000313" key="1">
    <source>
        <dbReference type="EnsemblMetazoa" id="GPPI018490-PA"/>
    </source>
</evidence>
<keyword evidence="2" id="KW-1185">Reference proteome</keyword>
<proteinExistence type="predicted"/>
<dbReference type="EnsemblMetazoa" id="GPPI018490-RA">
    <property type="protein sequence ID" value="GPPI018490-PA"/>
    <property type="gene ID" value="GPPI018490"/>
</dbReference>
<dbReference type="Proteomes" id="UP000092460">
    <property type="component" value="Unassembled WGS sequence"/>
</dbReference>
<accession>A0A1B0B4F8</accession>
<name>A0A1B0B4F8_9MUSC</name>
<reference evidence="1" key="2">
    <citation type="submission" date="2020-05" db="UniProtKB">
        <authorList>
            <consortium name="EnsemblMetazoa"/>
        </authorList>
    </citation>
    <scope>IDENTIFICATION</scope>
    <source>
        <strain evidence="1">IAEA</strain>
    </source>
</reference>
<sequence>MTDILDDVHDSSIEHSSSMYLRSAERRKVPGLPMIISNDLARDSMTLRRCAKVIEKCFLQINE</sequence>